<sequence length="62" mass="7068">MGNNYSALRIKEAIVENNLQLNLGNLQSNISKYIPRLEPQWIYGLVNVEEAASFEFAILEDL</sequence>
<evidence type="ECO:0000313" key="1">
    <source>
        <dbReference type="EMBL" id="TCN67624.1"/>
    </source>
</evidence>
<gene>
    <name evidence="1" type="ORF">CLV25_10783</name>
</gene>
<dbReference type="EMBL" id="SLWB01000007">
    <property type="protein sequence ID" value="TCN67624.1"/>
    <property type="molecule type" value="Genomic_DNA"/>
</dbReference>
<accession>A0A4R2EMD9</accession>
<name>A0A4R2EMD9_9BACT</name>
<dbReference type="OrthoDB" id="9995401at2"/>
<evidence type="ECO:0000313" key="2">
    <source>
        <dbReference type="Proteomes" id="UP000294830"/>
    </source>
</evidence>
<keyword evidence="2" id="KW-1185">Reference proteome</keyword>
<dbReference type="Proteomes" id="UP000294830">
    <property type="component" value="Unassembled WGS sequence"/>
</dbReference>
<reference evidence="1 2" key="1">
    <citation type="submission" date="2019-03" db="EMBL/GenBank/DDBJ databases">
        <title>Genomic Encyclopedia of Archaeal and Bacterial Type Strains, Phase II (KMG-II): from individual species to whole genera.</title>
        <authorList>
            <person name="Goeker M."/>
        </authorList>
    </citation>
    <scope>NUCLEOTIDE SEQUENCE [LARGE SCALE GENOMIC DNA]</scope>
    <source>
        <strain evidence="1 2">RL-C</strain>
    </source>
</reference>
<dbReference type="AlphaFoldDB" id="A0A4R2EMD9"/>
<comment type="caution">
    <text evidence="1">The sequence shown here is derived from an EMBL/GenBank/DDBJ whole genome shotgun (WGS) entry which is preliminary data.</text>
</comment>
<dbReference type="RefSeq" id="WP_131839261.1">
    <property type="nucleotide sequence ID" value="NZ_SLWB01000007.1"/>
</dbReference>
<proteinExistence type="predicted"/>
<protein>
    <submittedName>
        <fullName evidence="1">Uncharacterized protein</fullName>
    </submittedName>
</protein>
<organism evidence="1 2">
    <name type="scientific">Acetobacteroides hydrogenigenes</name>
    <dbReference type="NCBI Taxonomy" id="979970"/>
    <lineage>
        <taxon>Bacteria</taxon>
        <taxon>Pseudomonadati</taxon>
        <taxon>Bacteroidota</taxon>
        <taxon>Bacteroidia</taxon>
        <taxon>Bacteroidales</taxon>
        <taxon>Rikenellaceae</taxon>
        <taxon>Acetobacteroides</taxon>
    </lineage>
</organism>